<reference evidence="10 11" key="1">
    <citation type="journal article" date="2015" name="Genome Announc.">
        <title>Genome Sequence of Mushroom Soft-Rot Pathogen Janthinobacterium agaricidamnosum.</title>
        <authorList>
            <person name="Graupner K."/>
            <person name="Lackner G."/>
            <person name="Hertweck C."/>
        </authorList>
    </citation>
    <scope>NUCLEOTIDE SEQUENCE [LARGE SCALE GENOMIC DNA]</scope>
    <source>
        <strain evidence="11">NBRC 102515 / DSM 9628</strain>
    </source>
</reference>
<evidence type="ECO:0000256" key="2">
    <source>
        <dbReference type="ARBA" id="ARBA00005745"/>
    </source>
</evidence>
<keyword evidence="5 8" id="KW-0812">Transmembrane</keyword>
<dbReference type="InterPro" id="IPR003004">
    <property type="entry name" value="GspF/PilC"/>
</dbReference>
<dbReference type="GO" id="GO:0015628">
    <property type="term" value="P:protein secretion by the type II secretion system"/>
    <property type="evidence" value="ECO:0007669"/>
    <property type="project" value="TreeGrafter"/>
</dbReference>
<accession>W0V5W5</accession>
<feature type="transmembrane region" description="Helical" evidence="8">
    <location>
        <begin position="176"/>
        <end position="206"/>
    </location>
</feature>
<dbReference type="FunFam" id="1.20.81.30:FF:000001">
    <property type="entry name" value="Type II secretion system protein F"/>
    <property type="match status" value="2"/>
</dbReference>
<dbReference type="HOGENOM" id="CLU_035032_2_2_4"/>
<evidence type="ECO:0000256" key="1">
    <source>
        <dbReference type="ARBA" id="ARBA00004429"/>
    </source>
</evidence>
<keyword evidence="3" id="KW-1003">Cell membrane</keyword>
<evidence type="ECO:0000256" key="5">
    <source>
        <dbReference type="ARBA" id="ARBA00022692"/>
    </source>
</evidence>
<feature type="domain" description="Type II secretion system protein GspF" evidence="9">
    <location>
        <begin position="74"/>
        <end position="197"/>
    </location>
</feature>
<keyword evidence="7 8" id="KW-0472">Membrane</keyword>
<dbReference type="Proteomes" id="UP000027604">
    <property type="component" value="Chromosome I"/>
</dbReference>
<dbReference type="STRING" id="1349767.GJA_2113"/>
<sequence>MPFFAYKARSAGGDLLHGVLEGADSHAVADQLFATGATPVEIVLTKKTVSNSGDIGWWQKLTEPKVTSMDVQLFSRQLYTLLKAGVPIMRGLAGLQESAISKSFGRVIKDIRESLDAGRELSAAMRRHPDVFSAFYLSMVRVGEMTGRLDDVFLRLFNHLEFDRDMRSRVKTATRYPTFVIVAMIIAMVIVNMFVIPQFVSVFASFNAELPLMTRILIATSSFTVHYWPVLLALAIAGIAAFKAWLRTVRGRYAWDRYKLRFPIAGKIILKGTMARFARSFALSSSSGVPIVQALTVVSQTVDNAYLCSRVEQMRDGVERGDSILRTSVTAGVFTPVVLQMIAVGEESGSLDELMDEIAQMYEREVDYELKTLSSQIEPILIAFLGVMVLVLALGIFLPIWDLGRVALHK</sequence>
<name>W0V5W5_9BURK</name>
<dbReference type="PRINTS" id="PR00812">
    <property type="entry name" value="BCTERIALGSPF"/>
</dbReference>
<dbReference type="PANTHER" id="PTHR30012">
    <property type="entry name" value="GENERAL SECRETION PATHWAY PROTEIN"/>
    <property type="match status" value="1"/>
</dbReference>
<evidence type="ECO:0000256" key="4">
    <source>
        <dbReference type="ARBA" id="ARBA00022519"/>
    </source>
</evidence>
<evidence type="ECO:0000256" key="7">
    <source>
        <dbReference type="ARBA" id="ARBA00023136"/>
    </source>
</evidence>
<keyword evidence="4" id="KW-0997">Cell inner membrane</keyword>
<feature type="transmembrane region" description="Helical" evidence="8">
    <location>
        <begin position="226"/>
        <end position="246"/>
    </location>
</feature>
<dbReference type="PANTHER" id="PTHR30012:SF4">
    <property type="entry name" value="MSHA BIOGENESIS PROTEIN MSHG"/>
    <property type="match status" value="1"/>
</dbReference>
<evidence type="ECO:0000259" key="9">
    <source>
        <dbReference type="Pfam" id="PF00482"/>
    </source>
</evidence>
<dbReference type="eggNOG" id="COG1459">
    <property type="taxonomic scope" value="Bacteria"/>
</dbReference>
<proteinExistence type="inferred from homology"/>
<dbReference type="KEGG" id="jag:GJA_2113"/>
<feature type="domain" description="Type II secretion system protein GspF" evidence="9">
    <location>
        <begin position="277"/>
        <end position="399"/>
    </location>
</feature>
<dbReference type="InterPro" id="IPR042094">
    <property type="entry name" value="T2SS_GspF_sf"/>
</dbReference>
<dbReference type="OrthoDB" id="9805682at2"/>
<dbReference type="PATRIC" id="fig|1349767.4.peg.3874"/>
<dbReference type="Pfam" id="PF00482">
    <property type="entry name" value="T2SSF"/>
    <property type="match status" value="2"/>
</dbReference>
<dbReference type="GO" id="GO:0005886">
    <property type="term" value="C:plasma membrane"/>
    <property type="evidence" value="ECO:0007669"/>
    <property type="project" value="UniProtKB-SubCell"/>
</dbReference>
<dbReference type="Gene3D" id="1.20.81.30">
    <property type="entry name" value="Type II secretion system (T2SS), domain F"/>
    <property type="match status" value="2"/>
</dbReference>
<organism evidence="10 11">
    <name type="scientific">Janthinobacterium agaricidamnosum NBRC 102515 = DSM 9628</name>
    <dbReference type="NCBI Taxonomy" id="1349767"/>
    <lineage>
        <taxon>Bacteria</taxon>
        <taxon>Pseudomonadati</taxon>
        <taxon>Pseudomonadota</taxon>
        <taxon>Betaproteobacteria</taxon>
        <taxon>Burkholderiales</taxon>
        <taxon>Oxalobacteraceae</taxon>
        <taxon>Janthinobacterium</taxon>
    </lineage>
</organism>
<dbReference type="InterPro" id="IPR018076">
    <property type="entry name" value="T2SS_GspF_dom"/>
</dbReference>
<evidence type="ECO:0000313" key="10">
    <source>
        <dbReference type="EMBL" id="CDG82748.1"/>
    </source>
</evidence>
<dbReference type="RefSeq" id="WP_038491578.1">
    <property type="nucleotide sequence ID" value="NZ_BCTH01000028.1"/>
</dbReference>
<gene>
    <name evidence="10" type="ORF">GJA_2113</name>
</gene>
<evidence type="ECO:0000256" key="8">
    <source>
        <dbReference type="SAM" id="Phobius"/>
    </source>
</evidence>
<keyword evidence="11" id="KW-1185">Reference proteome</keyword>
<dbReference type="AlphaFoldDB" id="W0V5W5"/>
<evidence type="ECO:0000313" key="11">
    <source>
        <dbReference type="Proteomes" id="UP000027604"/>
    </source>
</evidence>
<comment type="subcellular location">
    <subcellularLocation>
        <location evidence="1">Cell inner membrane</location>
        <topology evidence="1">Multi-pass membrane protein</topology>
    </subcellularLocation>
</comment>
<evidence type="ECO:0000256" key="6">
    <source>
        <dbReference type="ARBA" id="ARBA00022989"/>
    </source>
</evidence>
<keyword evidence="6 8" id="KW-1133">Transmembrane helix</keyword>
<protein>
    <submittedName>
        <fullName evidence="10">Bacterial type II secretion system F domain protein</fullName>
    </submittedName>
</protein>
<dbReference type="EMBL" id="HG322949">
    <property type="protein sequence ID" value="CDG82748.1"/>
    <property type="molecule type" value="Genomic_DNA"/>
</dbReference>
<comment type="similarity">
    <text evidence="2">Belongs to the GSP F family.</text>
</comment>
<feature type="transmembrane region" description="Helical" evidence="8">
    <location>
        <begin position="380"/>
        <end position="401"/>
    </location>
</feature>
<evidence type="ECO:0000256" key="3">
    <source>
        <dbReference type="ARBA" id="ARBA00022475"/>
    </source>
</evidence>